<feature type="region of interest" description="Disordered" evidence="3">
    <location>
        <begin position="158"/>
        <end position="194"/>
    </location>
</feature>
<protein>
    <recommendedName>
        <fullName evidence="5">OPA3-like protein</fullName>
    </recommendedName>
</protein>
<dbReference type="AlphaFoldDB" id="A0A1E1WJ79"/>
<proteinExistence type="inferred from homology"/>
<evidence type="ECO:0000256" key="2">
    <source>
        <dbReference type="ARBA" id="ARBA00023054"/>
    </source>
</evidence>
<sequence length="278" mass="31081">MVVGAFPIAKLSVLLIKQISKPIANACKERAKNSPFFRTYVCMPPAQFYNWCEVKAKMWILNLGKPVNIPVLSQEMAIELGANLLGETVIFVIGAGLLLVEYNRQSKKEAAKEAKREEEMKHITGTITDLYFTVQQQQTQLREMERLIHTISGLKSSVPPPVIKEPTFIQPSTDTDQPPEANNNKPPPAAPTPQKVNHIVADQEVLVATPYPNRGIILQSLNYIQMDVFSSVFANNYNNKQLASDTVTNDKSPPNSKREPAVVSEALYNIENNFRSLF</sequence>
<reference evidence="4" key="1">
    <citation type="submission" date="2015-09" db="EMBL/GenBank/DDBJ databases">
        <title>De novo assembly of Pectinophora gossypiella (Pink Bollworm) gut transcriptome.</title>
        <authorList>
            <person name="Tassone E.E."/>
        </authorList>
    </citation>
    <scope>NUCLEOTIDE SEQUENCE</scope>
</reference>
<dbReference type="PANTHER" id="PTHR12499">
    <property type="entry name" value="OPTIC ATROPHY 3 PROTEIN OPA3"/>
    <property type="match status" value="1"/>
</dbReference>
<dbReference type="PANTHER" id="PTHR12499:SF0">
    <property type="entry name" value="OPTIC ATROPHY 3 PROTEIN"/>
    <property type="match status" value="1"/>
</dbReference>
<dbReference type="OrthoDB" id="2129069at2759"/>
<keyword evidence="2" id="KW-0175">Coiled coil</keyword>
<dbReference type="GO" id="GO:0005739">
    <property type="term" value="C:mitochondrion"/>
    <property type="evidence" value="ECO:0007669"/>
    <property type="project" value="TreeGrafter"/>
</dbReference>
<comment type="similarity">
    <text evidence="1">Belongs to the OPA3 family.</text>
</comment>
<organism evidence="4">
    <name type="scientific">Pectinophora gossypiella</name>
    <name type="common">Cotton pink bollworm</name>
    <name type="synonym">Depressaria gossypiella</name>
    <dbReference type="NCBI Taxonomy" id="13191"/>
    <lineage>
        <taxon>Eukaryota</taxon>
        <taxon>Metazoa</taxon>
        <taxon>Ecdysozoa</taxon>
        <taxon>Arthropoda</taxon>
        <taxon>Hexapoda</taxon>
        <taxon>Insecta</taxon>
        <taxon>Pterygota</taxon>
        <taxon>Neoptera</taxon>
        <taxon>Endopterygota</taxon>
        <taxon>Lepidoptera</taxon>
        <taxon>Glossata</taxon>
        <taxon>Ditrysia</taxon>
        <taxon>Gelechioidea</taxon>
        <taxon>Gelechiidae</taxon>
        <taxon>Apatetrinae</taxon>
        <taxon>Pectinophora</taxon>
    </lineage>
</organism>
<evidence type="ECO:0000256" key="1">
    <source>
        <dbReference type="ARBA" id="ARBA00007584"/>
    </source>
</evidence>
<dbReference type="GO" id="GO:0019216">
    <property type="term" value="P:regulation of lipid metabolic process"/>
    <property type="evidence" value="ECO:0007669"/>
    <property type="project" value="TreeGrafter"/>
</dbReference>
<dbReference type="EMBL" id="GDQN01003981">
    <property type="protein sequence ID" value="JAT87073.1"/>
    <property type="molecule type" value="Transcribed_RNA"/>
</dbReference>
<dbReference type="Pfam" id="PF07047">
    <property type="entry name" value="OPA3"/>
    <property type="match status" value="1"/>
</dbReference>
<name>A0A1E1WJ79_PECGO</name>
<evidence type="ECO:0000256" key="3">
    <source>
        <dbReference type="SAM" id="MobiDB-lite"/>
    </source>
</evidence>
<evidence type="ECO:0008006" key="5">
    <source>
        <dbReference type="Google" id="ProtNLM"/>
    </source>
</evidence>
<evidence type="ECO:0000313" key="4">
    <source>
        <dbReference type="EMBL" id="JAT87073.1"/>
    </source>
</evidence>
<dbReference type="InterPro" id="IPR010754">
    <property type="entry name" value="OPA3-like"/>
</dbReference>
<gene>
    <name evidence="4" type="ORF">g.7348</name>
</gene>
<accession>A0A1E1WJ79</accession>